<dbReference type="AlphaFoldDB" id="A0A918I6B2"/>
<sequence length="193" mass="19558">MQLLKRGGIRRYGALTASAAALFALGLTPTAQAVPAAPATSTSQQAAALLECPGYETTSYKPGLTLTPRQVALSASGAIGPCLGLPPDHTNGAILFTGNGPLSCTTGNSTGNGRINWTNDQTSSSTFDFTAGVGLRPGGYSVLVLTGQIKSGDFQGSTITIEIILAAAPTQTLECLTTDGLDTSSGLVNLQIL</sequence>
<name>A0A918I6B2_9ACTN</name>
<evidence type="ECO:0000313" key="2">
    <source>
        <dbReference type="EMBL" id="GGU67928.1"/>
    </source>
</evidence>
<keyword evidence="3" id="KW-1185">Reference proteome</keyword>
<proteinExistence type="predicted"/>
<evidence type="ECO:0000313" key="3">
    <source>
        <dbReference type="Proteomes" id="UP000636661"/>
    </source>
</evidence>
<dbReference type="EMBL" id="BMTP01000034">
    <property type="protein sequence ID" value="GGU67928.1"/>
    <property type="molecule type" value="Genomic_DNA"/>
</dbReference>
<evidence type="ECO:0008006" key="4">
    <source>
        <dbReference type="Google" id="ProtNLM"/>
    </source>
</evidence>
<feature type="chain" id="PRO_5037504777" description="Ig-like domain-containing protein" evidence="1">
    <location>
        <begin position="34"/>
        <end position="193"/>
    </location>
</feature>
<dbReference type="Proteomes" id="UP000636661">
    <property type="component" value="Unassembled WGS sequence"/>
</dbReference>
<protein>
    <recommendedName>
        <fullName evidence="4">Ig-like domain-containing protein</fullName>
    </recommendedName>
</protein>
<dbReference type="RefSeq" id="WP_189554874.1">
    <property type="nucleotide sequence ID" value="NZ_BMTP01000034.1"/>
</dbReference>
<reference evidence="2" key="1">
    <citation type="journal article" date="2014" name="Int. J. Syst. Evol. Microbiol.">
        <title>Complete genome sequence of Corynebacterium casei LMG S-19264T (=DSM 44701T), isolated from a smear-ripened cheese.</title>
        <authorList>
            <consortium name="US DOE Joint Genome Institute (JGI-PGF)"/>
            <person name="Walter F."/>
            <person name="Albersmeier A."/>
            <person name="Kalinowski J."/>
            <person name="Ruckert C."/>
        </authorList>
    </citation>
    <scope>NUCLEOTIDE SEQUENCE</scope>
    <source>
        <strain evidence="2">JCM 4391</strain>
    </source>
</reference>
<feature type="signal peptide" evidence="1">
    <location>
        <begin position="1"/>
        <end position="33"/>
    </location>
</feature>
<accession>A0A918I6B2</accession>
<gene>
    <name evidence="2" type="ORF">GCM10010274_65390</name>
</gene>
<comment type="caution">
    <text evidence="2">The sequence shown here is derived from an EMBL/GenBank/DDBJ whole genome shotgun (WGS) entry which is preliminary data.</text>
</comment>
<organism evidence="2 3">
    <name type="scientific">Streptomyces lavendofoliae</name>
    <dbReference type="NCBI Taxonomy" id="67314"/>
    <lineage>
        <taxon>Bacteria</taxon>
        <taxon>Bacillati</taxon>
        <taxon>Actinomycetota</taxon>
        <taxon>Actinomycetes</taxon>
        <taxon>Kitasatosporales</taxon>
        <taxon>Streptomycetaceae</taxon>
        <taxon>Streptomyces</taxon>
    </lineage>
</organism>
<evidence type="ECO:0000256" key="1">
    <source>
        <dbReference type="SAM" id="SignalP"/>
    </source>
</evidence>
<keyword evidence="1" id="KW-0732">Signal</keyword>
<reference evidence="2" key="2">
    <citation type="submission" date="2020-09" db="EMBL/GenBank/DDBJ databases">
        <authorList>
            <person name="Sun Q."/>
            <person name="Ohkuma M."/>
        </authorList>
    </citation>
    <scope>NUCLEOTIDE SEQUENCE</scope>
    <source>
        <strain evidence="2">JCM 4391</strain>
    </source>
</reference>